<evidence type="ECO:0000256" key="1">
    <source>
        <dbReference type="SAM" id="Phobius"/>
    </source>
</evidence>
<reference evidence="2" key="1">
    <citation type="journal article" date="2014" name="Front. Microbiol.">
        <title>High frequency of phylogenetically diverse reductive dehalogenase-homologous genes in deep subseafloor sedimentary metagenomes.</title>
        <authorList>
            <person name="Kawai M."/>
            <person name="Futagami T."/>
            <person name="Toyoda A."/>
            <person name="Takaki Y."/>
            <person name="Nishi S."/>
            <person name="Hori S."/>
            <person name="Arai W."/>
            <person name="Tsubouchi T."/>
            <person name="Morono Y."/>
            <person name="Uchiyama I."/>
            <person name="Ito T."/>
            <person name="Fujiyama A."/>
            <person name="Inagaki F."/>
            <person name="Takami H."/>
        </authorList>
    </citation>
    <scope>NUCLEOTIDE SEQUENCE</scope>
    <source>
        <strain evidence="2">Expedition CK06-06</strain>
    </source>
</reference>
<keyword evidence="1" id="KW-0472">Membrane</keyword>
<dbReference type="EMBL" id="BARW01025250">
    <property type="protein sequence ID" value="GAJ06533.1"/>
    <property type="molecule type" value="Genomic_DNA"/>
</dbReference>
<sequence length="140" mass="16102">MTEQDVSYFWKGVLLFIIMGSTVFVFEDLGKRDLCKDGELWIEIPDEFGLHYCASEDSYRYCSKLSASKRSCYIMEMVGIFLPTSEGEKYGFAYDDIPNGDGSRTLTAYTGIRNIPEDGGWKRLENAKSLKHVYEIKYLK</sequence>
<feature type="non-terminal residue" evidence="2">
    <location>
        <position position="140"/>
    </location>
</feature>
<accession>X1TMH9</accession>
<keyword evidence="1" id="KW-0812">Transmembrane</keyword>
<feature type="transmembrane region" description="Helical" evidence="1">
    <location>
        <begin position="6"/>
        <end position="26"/>
    </location>
</feature>
<proteinExistence type="predicted"/>
<evidence type="ECO:0000313" key="2">
    <source>
        <dbReference type="EMBL" id="GAJ06533.1"/>
    </source>
</evidence>
<protein>
    <submittedName>
        <fullName evidence="2">Uncharacterized protein</fullName>
    </submittedName>
</protein>
<name>X1TMH9_9ZZZZ</name>
<gene>
    <name evidence="2" type="ORF">S12H4_41432</name>
</gene>
<organism evidence="2">
    <name type="scientific">marine sediment metagenome</name>
    <dbReference type="NCBI Taxonomy" id="412755"/>
    <lineage>
        <taxon>unclassified sequences</taxon>
        <taxon>metagenomes</taxon>
        <taxon>ecological metagenomes</taxon>
    </lineage>
</organism>
<comment type="caution">
    <text evidence="2">The sequence shown here is derived from an EMBL/GenBank/DDBJ whole genome shotgun (WGS) entry which is preliminary data.</text>
</comment>
<keyword evidence="1" id="KW-1133">Transmembrane helix</keyword>
<dbReference type="AlphaFoldDB" id="X1TMH9"/>